<evidence type="ECO:0000256" key="3">
    <source>
        <dbReference type="ARBA" id="ARBA00022694"/>
    </source>
</evidence>
<comment type="caution">
    <text evidence="7">The sequence shown here is derived from an EMBL/GenBank/DDBJ whole genome shotgun (WGS) entry which is preliminary data.</text>
</comment>
<keyword evidence="3" id="KW-0819">tRNA processing</keyword>
<organism evidence="7 8">
    <name type="scientific">Citrus x changshan-huyou</name>
    <dbReference type="NCBI Taxonomy" id="2935761"/>
    <lineage>
        <taxon>Eukaryota</taxon>
        <taxon>Viridiplantae</taxon>
        <taxon>Streptophyta</taxon>
        <taxon>Embryophyta</taxon>
        <taxon>Tracheophyta</taxon>
        <taxon>Spermatophyta</taxon>
        <taxon>Magnoliopsida</taxon>
        <taxon>eudicotyledons</taxon>
        <taxon>Gunneridae</taxon>
        <taxon>Pentapetalae</taxon>
        <taxon>rosids</taxon>
        <taxon>malvids</taxon>
        <taxon>Sapindales</taxon>
        <taxon>Rutaceae</taxon>
        <taxon>Aurantioideae</taxon>
        <taxon>Citrus</taxon>
    </lineage>
</organism>
<evidence type="ECO:0000256" key="5">
    <source>
        <dbReference type="ARBA" id="ARBA00023242"/>
    </source>
</evidence>
<feature type="region of interest" description="Disordered" evidence="6">
    <location>
        <begin position="497"/>
        <end position="522"/>
    </location>
</feature>
<keyword evidence="4" id="KW-0378">Hydrolase</keyword>
<dbReference type="FunFam" id="3.20.20.140:FF:000044">
    <property type="entry name" value="Polymerase/histidinol phosphatase-like protein"/>
    <property type="match status" value="1"/>
</dbReference>
<evidence type="ECO:0000256" key="4">
    <source>
        <dbReference type="ARBA" id="ARBA00022801"/>
    </source>
</evidence>
<evidence type="ECO:0000256" key="2">
    <source>
        <dbReference type="ARBA" id="ARBA00007331"/>
    </source>
</evidence>
<comment type="similarity">
    <text evidence="2">Belongs to the eukaryotic/archaeal RNase P protein component 3 family.</text>
</comment>
<dbReference type="SUPFAM" id="SSF89550">
    <property type="entry name" value="PHP domain-like"/>
    <property type="match status" value="1"/>
</dbReference>
<dbReference type="GO" id="GO:0003723">
    <property type="term" value="F:RNA binding"/>
    <property type="evidence" value="ECO:0007669"/>
    <property type="project" value="TreeGrafter"/>
</dbReference>
<dbReference type="AlphaFoldDB" id="A0AAP0Q8Z8"/>
<keyword evidence="5" id="KW-0539">Nucleus</keyword>
<dbReference type="InterPro" id="IPR002738">
    <property type="entry name" value="RNase_P_p30"/>
</dbReference>
<feature type="compositionally biased region" description="Polar residues" evidence="6">
    <location>
        <begin position="387"/>
        <end position="403"/>
    </location>
</feature>
<evidence type="ECO:0000313" key="7">
    <source>
        <dbReference type="EMBL" id="KAK9175970.1"/>
    </source>
</evidence>
<dbReference type="GO" id="GO:0016787">
    <property type="term" value="F:hydrolase activity"/>
    <property type="evidence" value="ECO:0007669"/>
    <property type="project" value="UniProtKB-KW"/>
</dbReference>
<dbReference type="GO" id="GO:0005655">
    <property type="term" value="C:nucleolar ribonuclease P complex"/>
    <property type="evidence" value="ECO:0007669"/>
    <property type="project" value="TreeGrafter"/>
</dbReference>
<sequence length="804" mass="89361">MGFFDLNIPYVESPPSNATTHKNARVKIVIKAMELGYTGVAYNRTMKGVMSDRDRSSIPLLTLAALLKLAPSLSASVNFHRDLIGVPRCSPFRQYTRLTVFADTIAQCQVLNSGNPVLKTYDLVAVRPLNQSAFDHACEKAEVDIISINFAEKLPFRLKLPMIKAAIERGVYFELTYSDLILDVQLRRQMISNAKLLVDWTRGKNLILSSGASSVTELRGPYDVANLSSLLGISMERAKAAVSKNCRALISNALRKKHFHKETIRVEPISSGEQFDSKEPWSGDWLKWDPISSGEGDLQLDDMAESFTASTKVSKTVKTINFASVIDSIPSHSFRVNDLIYGTQAVSHSRDSGKSNLFVAGANEKSVASNGVSENRRRLDILHETDQNSLHNAPLNNQSSSCENNRESDSPSAFPETIINTEDIESQPTIIEEDDVAEKSFTAKETERDEQNTKHGISSHAVDLVLSKEIVKCPALTGEFELGAACNVDNKLEGDTLPDTFHSSAHHNEESKTAESSGVDFDSQNVAMGEVGMKIDIKDREDASVALDNVSLTDNVIEREHFRELVDVVSGQNLLQGSHDEMDNKNGTSFANHETEVTMEELRDGERLREPGDGRLLADKISIQESCTEMIVKDDSSVANHEACEEVMVEKQKNGVQFREPGERLITGQNLFLDSSKDFSVKENSSDANQEGLDDAKMEEQIHGEADSETDRPTLVPCVSGKVRAKRRMQCRALLFPLKRMLNPLSFKRKARTLPIGTSYKIQAIDGNIFYLVCLSFLKNRNMVLDRVDGVPSWLEFQKVTYRI</sequence>
<dbReference type="Proteomes" id="UP001428341">
    <property type="component" value="Unassembled WGS sequence"/>
</dbReference>
<keyword evidence="8" id="KW-1185">Reference proteome</keyword>
<protein>
    <submittedName>
        <fullName evidence="7">Uncharacterized protein</fullName>
    </submittedName>
</protein>
<feature type="region of interest" description="Disordered" evidence="6">
    <location>
        <begin position="383"/>
        <end position="416"/>
    </location>
</feature>
<comment type="subcellular location">
    <subcellularLocation>
        <location evidence="1">Nucleus</location>
    </subcellularLocation>
</comment>
<proteinExistence type="inferred from homology"/>
<dbReference type="Pfam" id="PF01876">
    <property type="entry name" value="RNase_P_p30"/>
    <property type="match status" value="1"/>
</dbReference>
<dbReference type="EMBL" id="JBCGBO010000025">
    <property type="protein sequence ID" value="KAK9175970.1"/>
    <property type="molecule type" value="Genomic_DNA"/>
</dbReference>
<accession>A0AAP0Q8Z8</accession>
<evidence type="ECO:0000256" key="1">
    <source>
        <dbReference type="ARBA" id="ARBA00004123"/>
    </source>
</evidence>
<dbReference type="PANTHER" id="PTHR13031:SF0">
    <property type="entry name" value="RIBONUCLEASE P PROTEIN SUBUNIT P30"/>
    <property type="match status" value="1"/>
</dbReference>
<name>A0AAP0Q8Z8_9ROSI</name>
<evidence type="ECO:0000313" key="8">
    <source>
        <dbReference type="Proteomes" id="UP001428341"/>
    </source>
</evidence>
<dbReference type="InterPro" id="IPR016195">
    <property type="entry name" value="Pol/histidinol_Pase-like"/>
</dbReference>
<gene>
    <name evidence="7" type="ORF">WN944_027982</name>
</gene>
<evidence type="ECO:0000256" key="6">
    <source>
        <dbReference type="SAM" id="MobiDB-lite"/>
    </source>
</evidence>
<dbReference type="Gene3D" id="3.20.20.140">
    <property type="entry name" value="Metal-dependent hydrolases"/>
    <property type="match status" value="1"/>
</dbReference>
<dbReference type="PANTHER" id="PTHR13031">
    <property type="entry name" value="RIBONUCLEASE P SUBUNIT P30"/>
    <property type="match status" value="1"/>
</dbReference>
<reference evidence="7 8" key="1">
    <citation type="submission" date="2024-05" db="EMBL/GenBank/DDBJ databases">
        <title>Haplotype-resolved chromosome-level genome assembly of Huyou (Citrus changshanensis).</title>
        <authorList>
            <person name="Miao C."/>
            <person name="Chen W."/>
            <person name="Wu Y."/>
            <person name="Wang L."/>
            <person name="Zhao S."/>
            <person name="Grierson D."/>
            <person name="Xu C."/>
            <person name="Chen K."/>
        </authorList>
    </citation>
    <scope>NUCLEOTIDE SEQUENCE [LARGE SCALE GENOMIC DNA]</scope>
    <source>
        <strain evidence="7">01-14</strain>
        <tissue evidence="7">Leaf</tissue>
    </source>
</reference>
<dbReference type="GO" id="GO:0008033">
    <property type="term" value="P:tRNA processing"/>
    <property type="evidence" value="ECO:0007669"/>
    <property type="project" value="UniProtKB-KW"/>
</dbReference>